<evidence type="ECO:0000256" key="4">
    <source>
        <dbReference type="ARBA" id="ARBA00022825"/>
    </source>
</evidence>
<dbReference type="PANTHER" id="PTHR24271:SF47">
    <property type="entry name" value="KALLIKREIN-1"/>
    <property type="match status" value="1"/>
</dbReference>
<dbReference type="Pfam" id="PF00089">
    <property type="entry name" value="Trypsin"/>
    <property type="match status" value="1"/>
</dbReference>
<gene>
    <name evidence="7" type="primary">Klk14</name>
    <name evidence="7" type="ORF">CROSUL_R11768</name>
</gene>
<dbReference type="PROSITE" id="PS50240">
    <property type="entry name" value="TRYPSIN_DOM"/>
    <property type="match status" value="1"/>
</dbReference>
<dbReference type="CDD" id="cd00190">
    <property type="entry name" value="Tryp_SPc"/>
    <property type="match status" value="1"/>
</dbReference>
<feature type="non-terminal residue" evidence="7">
    <location>
        <position position="169"/>
    </location>
</feature>
<dbReference type="GO" id="GO:0004252">
    <property type="term" value="F:serine-type endopeptidase activity"/>
    <property type="evidence" value="ECO:0007669"/>
    <property type="project" value="InterPro"/>
</dbReference>
<evidence type="ECO:0000313" key="8">
    <source>
        <dbReference type="Proteomes" id="UP000549499"/>
    </source>
</evidence>
<feature type="domain" description="Peptidase S1" evidence="6">
    <location>
        <begin position="1"/>
        <end position="167"/>
    </location>
</feature>
<keyword evidence="3" id="KW-0378">Hydrolase</keyword>
<dbReference type="InterPro" id="IPR009003">
    <property type="entry name" value="Peptidase_S1_PA"/>
</dbReference>
<evidence type="ECO:0000259" key="6">
    <source>
        <dbReference type="PROSITE" id="PS50240"/>
    </source>
</evidence>
<dbReference type="InterPro" id="IPR001254">
    <property type="entry name" value="Trypsin_dom"/>
</dbReference>
<dbReference type="SUPFAM" id="SSF50494">
    <property type="entry name" value="Trypsin-like serine proteases"/>
    <property type="match status" value="1"/>
</dbReference>
<evidence type="ECO:0000256" key="2">
    <source>
        <dbReference type="ARBA" id="ARBA00022670"/>
    </source>
</evidence>
<dbReference type="SMART" id="SM00020">
    <property type="entry name" value="Tryp_SPc"/>
    <property type="match status" value="1"/>
</dbReference>
<reference evidence="7 8" key="1">
    <citation type="submission" date="2019-09" db="EMBL/GenBank/DDBJ databases">
        <title>Bird 10,000 Genomes (B10K) Project - Family phase.</title>
        <authorList>
            <person name="Zhang G."/>
        </authorList>
    </citation>
    <scope>NUCLEOTIDE SEQUENCE [LARGE SCALE GENOMIC DNA]</scope>
    <source>
        <strain evidence="7">B10K-DU-003-44</strain>
        <tissue evidence="7">Muscle</tissue>
    </source>
</reference>
<dbReference type="GO" id="GO:0006508">
    <property type="term" value="P:proteolysis"/>
    <property type="evidence" value="ECO:0007669"/>
    <property type="project" value="UniProtKB-KW"/>
</dbReference>
<comment type="similarity">
    <text evidence="1">Belongs to the peptidase S1 family. Snake venom subfamily.</text>
</comment>
<keyword evidence="2" id="KW-0645">Protease</keyword>
<comment type="caution">
    <text evidence="7">The sequence shown here is derived from an EMBL/GenBank/DDBJ whole genome shotgun (WGS) entry which is preliminary data.</text>
</comment>
<keyword evidence="4" id="KW-0720">Serine protease</keyword>
<evidence type="ECO:0000256" key="3">
    <source>
        <dbReference type="ARBA" id="ARBA00022801"/>
    </source>
</evidence>
<protein>
    <submittedName>
        <fullName evidence="7">KLK14 protein</fullName>
    </submittedName>
</protein>
<dbReference type="EMBL" id="VYZB01001475">
    <property type="protein sequence ID" value="NWS78611.1"/>
    <property type="molecule type" value="Genomic_DNA"/>
</dbReference>
<evidence type="ECO:0000256" key="5">
    <source>
        <dbReference type="ARBA" id="ARBA00023157"/>
    </source>
</evidence>
<accession>A0A7K5IAG7</accession>
<dbReference type="FunFam" id="2.40.10.10:FF:000010">
    <property type="entry name" value="Kallikrein related peptidase 11"/>
    <property type="match status" value="1"/>
</dbReference>
<organism evidence="7 8">
    <name type="scientific">Crotophaga sulcirostris</name>
    <name type="common">Groove-billed ani</name>
    <dbReference type="NCBI Taxonomy" id="33598"/>
    <lineage>
        <taxon>Eukaryota</taxon>
        <taxon>Metazoa</taxon>
        <taxon>Chordata</taxon>
        <taxon>Craniata</taxon>
        <taxon>Vertebrata</taxon>
        <taxon>Euteleostomi</taxon>
        <taxon>Archelosauria</taxon>
        <taxon>Archosauria</taxon>
        <taxon>Dinosauria</taxon>
        <taxon>Saurischia</taxon>
        <taxon>Theropoda</taxon>
        <taxon>Coelurosauria</taxon>
        <taxon>Aves</taxon>
        <taxon>Neognathae</taxon>
        <taxon>Neoaves</taxon>
        <taxon>Otidimorphae</taxon>
        <taxon>Cuculiformes</taxon>
        <taxon>Crotophagidae</taxon>
        <taxon>Crotophaga</taxon>
    </lineage>
</organism>
<evidence type="ECO:0000313" key="7">
    <source>
        <dbReference type="EMBL" id="NWS78611.1"/>
    </source>
</evidence>
<feature type="non-terminal residue" evidence="7">
    <location>
        <position position="1"/>
    </location>
</feature>
<dbReference type="PANTHER" id="PTHR24271">
    <property type="entry name" value="KALLIKREIN-RELATED"/>
    <property type="match status" value="1"/>
</dbReference>
<evidence type="ECO:0000256" key="1">
    <source>
        <dbReference type="ARBA" id="ARBA00009228"/>
    </source>
</evidence>
<dbReference type="InterPro" id="IPR043504">
    <property type="entry name" value="Peptidase_S1_PA_chymotrypsin"/>
</dbReference>
<keyword evidence="5" id="KW-1015">Disulfide bond</keyword>
<proteinExistence type="inferred from homology"/>
<dbReference type="Proteomes" id="UP000549499">
    <property type="component" value="Unassembled WGS sequence"/>
</dbReference>
<dbReference type="OrthoDB" id="546450at2759"/>
<name>A0A7K5IAG7_CROSL</name>
<sequence length="169" mass="18332">RAIKVLLGTDNLRTGPRVVRSVVAAKVHPNYDRSRNDNDFMLLRLNKPVTFNSNIKMIRLARVCPRPGMRCSVSGWGTIRSPGATLPNALQCADIETFGEDDCRRAYGNALTSNMFCAGGDSGGPLVCNGVLQGVVSWGLAVCGRQGTPGVYSNVCRAVPWIRRWIGNP</sequence>
<dbReference type="Gene3D" id="2.40.10.10">
    <property type="entry name" value="Trypsin-like serine proteases"/>
    <property type="match status" value="2"/>
</dbReference>
<keyword evidence="8" id="KW-1185">Reference proteome</keyword>
<dbReference type="AlphaFoldDB" id="A0A7K5IAG7"/>